<dbReference type="Proteomes" id="UP001320702">
    <property type="component" value="Unassembled WGS sequence"/>
</dbReference>
<gene>
    <name evidence="2" type="ORF">MU516_04180</name>
</gene>
<name>A0ABT2K6C2_9RHOB</name>
<evidence type="ECO:0000256" key="1">
    <source>
        <dbReference type="SAM" id="MobiDB-lite"/>
    </source>
</evidence>
<sequence>MKLAVWNLEWLNDMVTTDDQGQPVLKPDDARVRGPKPPWQTENPTVAARSALIAEGLADLDADAIVVVEGPNLTSELQAIFDALAPGEWLCHVQRSRYQSRPGADGRRLGSAQCVGIALRTDRGRFADPPAIFWDSEDPASGSIHAASEPFFLDIEEDGVFEWFRYERRPLYVEIRPANGRSFRVLGLHLKSKGIFQAYEWSKWWQLADANRRRLLAQCRHIRTHFLDPYLTAAETSGIPLVVCGDINDGPGFDTSEMRLLASGVETLMGSVWKPVLTLGNALYDSLPVKDRDGLDFSDLSTTRFPDPIFNDTHHRVWIDHILYSRNAPAGWVTEAAIPRETAAGTEYWKISDHFPVIARISLPAPIA</sequence>
<dbReference type="EMBL" id="JANAVZ010000002">
    <property type="protein sequence ID" value="MCT4332067.1"/>
    <property type="molecule type" value="Genomic_DNA"/>
</dbReference>
<proteinExistence type="predicted"/>
<organism evidence="2 3">
    <name type="scientific">Paracoccus maritimus</name>
    <dbReference type="NCBI Taxonomy" id="2933292"/>
    <lineage>
        <taxon>Bacteria</taxon>
        <taxon>Pseudomonadati</taxon>
        <taxon>Pseudomonadota</taxon>
        <taxon>Alphaproteobacteria</taxon>
        <taxon>Rhodobacterales</taxon>
        <taxon>Paracoccaceae</taxon>
        <taxon>Paracoccus</taxon>
    </lineage>
</organism>
<dbReference type="InterPro" id="IPR036691">
    <property type="entry name" value="Endo/exonu/phosph_ase_sf"/>
</dbReference>
<dbReference type="Gene3D" id="3.60.10.10">
    <property type="entry name" value="Endonuclease/exonuclease/phosphatase"/>
    <property type="match status" value="1"/>
</dbReference>
<accession>A0ABT2K6C2</accession>
<comment type="caution">
    <text evidence="2">The sequence shown here is derived from an EMBL/GenBank/DDBJ whole genome shotgun (WGS) entry which is preliminary data.</text>
</comment>
<protein>
    <recommendedName>
        <fullName evidence="4">Endonuclease/Exonuclease/phosphatase family protein</fullName>
    </recommendedName>
</protein>
<evidence type="ECO:0000313" key="2">
    <source>
        <dbReference type="EMBL" id="MCT4332067.1"/>
    </source>
</evidence>
<evidence type="ECO:0008006" key="4">
    <source>
        <dbReference type="Google" id="ProtNLM"/>
    </source>
</evidence>
<keyword evidence="3" id="KW-1185">Reference proteome</keyword>
<dbReference type="RefSeq" id="WP_260275935.1">
    <property type="nucleotide sequence ID" value="NZ_JANAVZ010000002.1"/>
</dbReference>
<feature type="region of interest" description="Disordered" evidence="1">
    <location>
        <begin position="19"/>
        <end position="43"/>
    </location>
</feature>
<reference evidence="2 3" key="1">
    <citation type="submission" date="2022-04" db="EMBL/GenBank/DDBJ databases">
        <title>Paracoccus sp. YLB-12 draft genome sequence.</title>
        <authorList>
            <person name="Yu L."/>
        </authorList>
    </citation>
    <scope>NUCLEOTIDE SEQUENCE [LARGE SCALE GENOMIC DNA]</scope>
    <source>
        <strain evidence="2 3">YLB-12</strain>
    </source>
</reference>
<dbReference type="SUPFAM" id="SSF56219">
    <property type="entry name" value="DNase I-like"/>
    <property type="match status" value="1"/>
</dbReference>
<evidence type="ECO:0000313" key="3">
    <source>
        <dbReference type="Proteomes" id="UP001320702"/>
    </source>
</evidence>